<reference evidence="2 3" key="1">
    <citation type="submission" date="2021-02" db="EMBL/GenBank/DDBJ databases">
        <title>Porcisia hertigi Genome sequencing and assembly.</title>
        <authorList>
            <person name="Almutairi H."/>
            <person name="Gatherer D."/>
        </authorList>
    </citation>
    <scope>NUCLEOTIDE SEQUENCE [LARGE SCALE GENOMIC DNA]</scope>
    <source>
        <strain evidence="2 3">C119</strain>
    </source>
</reference>
<name>A0A836ISM7_9TRYP</name>
<feature type="compositionally biased region" description="Polar residues" evidence="1">
    <location>
        <begin position="419"/>
        <end position="432"/>
    </location>
</feature>
<evidence type="ECO:0000256" key="1">
    <source>
        <dbReference type="SAM" id="MobiDB-lite"/>
    </source>
</evidence>
<dbReference type="RefSeq" id="XP_067758107.1">
    <property type="nucleotide sequence ID" value="XM_067901432.1"/>
</dbReference>
<dbReference type="Proteomes" id="UP000674318">
    <property type="component" value="Chromosome 17"/>
</dbReference>
<keyword evidence="3" id="KW-1185">Reference proteome</keyword>
<sequence length="578" mass="63560">MQRRLHSLFDAGRRGACYATVTLLALRKAGTQCPSGNGGCMEDEDPAAVLRQLQKDMRKRAAAEVKETPPALPRRSGKVNFFAGPKLSSNNTEKQDDGAASIAVPAEKKANAVPNMSDLISFDNEDDQKKGASNAFLQKLSKMESDSHLPSFPTYNAAAEERRKKIEGRIKAERSKMLIFRDVGMDLDKPILSRDVFLVFKYFRYGTDFAVDNELERMLRYFNEHATNELKIIQDSKLMRGPPLLSRKRRNASRQKSSSSFIKWAPTVGLSSKSDLAEQGESSASSHQHGPQFQISSSFPCVRCANTHQFCTPDAFSAATASKLEALLSLSRNSSSFSSYFPSVTVQETRSCGGKSYNAKNSELFTTITPSTFRRPAVVIFSQLGQKFGSQADTDWRRLAYTTICPGLLPYISPSAQESSTVKVGPTDTHSPYSIPRSGITGRRGSGAHAPSSPRSMSIDVVSLRSADVYKFSWVQRLYVSRFAKSLSQGSVSNWGEGTSVNEVQNALVASSTFVGSQLLAPFYSTLGLRNYLSPHVMLVDHEGVVRWLSGGLPDPDEKAVFPSLLQQLESEYLKASK</sequence>
<gene>
    <name evidence="2" type="ORF">JKF63_05474</name>
</gene>
<comment type="caution">
    <text evidence="2">The sequence shown here is derived from an EMBL/GenBank/DDBJ whole genome shotgun (WGS) entry which is preliminary data.</text>
</comment>
<evidence type="ECO:0000313" key="2">
    <source>
        <dbReference type="EMBL" id="KAG5508218.1"/>
    </source>
</evidence>
<organism evidence="2 3">
    <name type="scientific">Porcisia hertigi</name>
    <dbReference type="NCBI Taxonomy" id="2761500"/>
    <lineage>
        <taxon>Eukaryota</taxon>
        <taxon>Discoba</taxon>
        <taxon>Euglenozoa</taxon>
        <taxon>Kinetoplastea</taxon>
        <taxon>Metakinetoplastina</taxon>
        <taxon>Trypanosomatida</taxon>
        <taxon>Trypanosomatidae</taxon>
        <taxon>Leishmaniinae</taxon>
        <taxon>Porcisia</taxon>
    </lineage>
</organism>
<accession>A0A836ISM7</accession>
<dbReference type="OrthoDB" id="271771at2759"/>
<dbReference type="GeneID" id="94291509"/>
<dbReference type="KEGG" id="phet:94291509"/>
<evidence type="ECO:0000313" key="3">
    <source>
        <dbReference type="Proteomes" id="UP000674318"/>
    </source>
</evidence>
<protein>
    <submittedName>
        <fullName evidence="2">Uncharacterized protein</fullName>
    </submittedName>
</protein>
<dbReference type="EMBL" id="JAFJZO010000017">
    <property type="protein sequence ID" value="KAG5508218.1"/>
    <property type="molecule type" value="Genomic_DNA"/>
</dbReference>
<proteinExistence type="predicted"/>
<dbReference type="AlphaFoldDB" id="A0A836ISM7"/>
<feature type="region of interest" description="Disordered" evidence="1">
    <location>
        <begin position="419"/>
        <end position="455"/>
    </location>
</feature>